<dbReference type="PANTHER" id="PTHR43130:SF15">
    <property type="entry name" value="THIJ_PFPI FAMILY PROTEIN (AFU_ORTHOLOGUE AFUA_5G14240)"/>
    <property type="match status" value="1"/>
</dbReference>
<dbReference type="PANTHER" id="PTHR43130">
    <property type="entry name" value="ARAC-FAMILY TRANSCRIPTIONAL REGULATOR"/>
    <property type="match status" value="1"/>
</dbReference>
<dbReference type="Gene3D" id="3.40.50.880">
    <property type="match status" value="1"/>
</dbReference>
<name>A0AAJ0CW37_9HYPO</name>
<accession>A0AAJ0CW37</accession>
<protein>
    <recommendedName>
        <fullName evidence="1">DJ-1/PfpI domain-containing protein</fullName>
    </recommendedName>
</protein>
<evidence type="ECO:0000313" key="2">
    <source>
        <dbReference type="EMBL" id="KAK2612054.1"/>
    </source>
</evidence>
<feature type="domain" description="DJ-1/PfpI" evidence="1">
    <location>
        <begin position="30"/>
        <end position="201"/>
    </location>
</feature>
<dbReference type="InterPro" id="IPR002818">
    <property type="entry name" value="DJ-1/PfpI"/>
</dbReference>
<dbReference type="InterPro" id="IPR029062">
    <property type="entry name" value="Class_I_gatase-like"/>
</dbReference>
<keyword evidence="3" id="KW-1185">Reference proteome</keyword>
<comment type="caution">
    <text evidence="2">The sequence shown here is derived from an EMBL/GenBank/DDBJ whole genome shotgun (WGS) entry which is preliminary data.</text>
</comment>
<dbReference type="Pfam" id="PF01965">
    <property type="entry name" value="DJ-1_PfpI"/>
    <property type="match status" value="1"/>
</dbReference>
<organism evidence="2 3">
    <name type="scientific">Conoideocrella luteorostrata</name>
    <dbReference type="NCBI Taxonomy" id="1105319"/>
    <lineage>
        <taxon>Eukaryota</taxon>
        <taxon>Fungi</taxon>
        <taxon>Dikarya</taxon>
        <taxon>Ascomycota</taxon>
        <taxon>Pezizomycotina</taxon>
        <taxon>Sordariomycetes</taxon>
        <taxon>Hypocreomycetidae</taxon>
        <taxon>Hypocreales</taxon>
        <taxon>Clavicipitaceae</taxon>
        <taxon>Conoideocrella</taxon>
    </lineage>
</organism>
<dbReference type="EMBL" id="JASWJB010000021">
    <property type="protein sequence ID" value="KAK2612054.1"/>
    <property type="molecule type" value="Genomic_DNA"/>
</dbReference>
<gene>
    <name evidence="2" type="ORF">QQS21_001903</name>
</gene>
<dbReference type="AlphaFoldDB" id="A0AAJ0CW37"/>
<reference evidence="2" key="1">
    <citation type="submission" date="2023-06" db="EMBL/GenBank/DDBJ databases">
        <title>Conoideocrella luteorostrata (Hypocreales: Clavicipitaceae), a potential biocontrol fungus for elongate hemlock scale in United States Christmas tree production areas.</title>
        <authorList>
            <person name="Barrett H."/>
            <person name="Lovett B."/>
            <person name="Macias A.M."/>
            <person name="Stajich J.E."/>
            <person name="Kasson M.T."/>
        </authorList>
    </citation>
    <scope>NUCLEOTIDE SEQUENCE</scope>
    <source>
        <strain evidence="2">ARSEF 14590</strain>
    </source>
</reference>
<dbReference type="InterPro" id="IPR052158">
    <property type="entry name" value="INH-QAR"/>
</dbReference>
<dbReference type="Proteomes" id="UP001251528">
    <property type="component" value="Unassembled WGS sequence"/>
</dbReference>
<sequence>MTASFSSFKSGPAGGITTLQKDHHPANYGVLLFPGFQALDAFGPLDALNFLSRRTRINCSVIAPTLDPVSTIDPAAPQTIGQHVVPTHSLSHLPEDLEVLLVPGGRGTRQIQPTECIVECLRQTYPRLRYLLTVCTGSSLAARAGILDGKKATSNALEFEWVMDCGKKVDWIPSARWVTDGNIWTSSGVSAGIDMMYAFIAKVYGPKVAEDIARQSEYVRNLDPTNDPFAHSI</sequence>
<proteinExistence type="predicted"/>
<dbReference type="SUPFAM" id="SSF52317">
    <property type="entry name" value="Class I glutamine amidotransferase-like"/>
    <property type="match status" value="1"/>
</dbReference>
<evidence type="ECO:0000313" key="3">
    <source>
        <dbReference type="Proteomes" id="UP001251528"/>
    </source>
</evidence>
<evidence type="ECO:0000259" key="1">
    <source>
        <dbReference type="Pfam" id="PF01965"/>
    </source>
</evidence>
<dbReference type="CDD" id="cd03139">
    <property type="entry name" value="GATase1_PfpI_2"/>
    <property type="match status" value="1"/>
</dbReference>